<feature type="transmembrane region" description="Helical" evidence="6">
    <location>
        <begin position="99"/>
        <end position="121"/>
    </location>
</feature>
<keyword evidence="4 6" id="KW-1133">Transmembrane helix</keyword>
<dbReference type="PANTHER" id="PTHR38459">
    <property type="entry name" value="PROPHAGE BACTOPRENOL-LINKED GLUCOSE TRANSLOCASE HOMOLOG"/>
    <property type="match status" value="1"/>
</dbReference>
<comment type="similarity">
    <text evidence="2">Belongs to the GtrA family.</text>
</comment>
<dbReference type="PANTHER" id="PTHR38459:SF1">
    <property type="entry name" value="PROPHAGE BACTOPRENOL-LINKED GLUCOSE TRANSLOCASE HOMOLOG"/>
    <property type="match status" value="1"/>
</dbReference>
<comment type="subcellular location">
    <subcellularLocation>
        <location evidence="1">Membrane</location>
        <topology evidence="1">Multi-pass membrane protein</topology>
    </subcellularLocation>
</comment>
<evidence type="ECO:0000259" key="7">
    <source>
        <dbReference type="Pfam" id="PF04138"/>
    </source>
</evidence>
<feature type="transmembrane region" description="Helical" evidence="6">
    <location>
        <begin position="41"/>
        <end position="61"/>
    </location>
</feature>
<evidence type="ECO:0000256" key="4">
    <source>
        <dbReference type="ARBA" id="ARBA00022989"/>
    </source>
</evidence>
<protein>
    <submittedName>
        <fullName evidence="8">GtrA family protein</fullName>
    </submittedName>
</protein>
<feature type="transmembrane region" description="Helical" evidence="6">
    <location>
        <begin position="12"/>
        <end position="35"/>
    </location>
</feature>
<dbReference type="GO" id="GO:0005886">
    <property type="term" value="C:plasma membrane"/>
    <property type="evidence" value="ECO:0007669"/>
    <property type="project" value="TreeGrafter"/>
</dbReference>
<evidence type="ECO:0000256" key="3">
    <source>
        <dbReference type="ARBA" id="ARBA00022692"/>
    </source>
</evidence>
<evidence type="ECO:0000256" key="1">
    <source>
        <dbReference type="ARBA" id="ARBA00004141"/>
    </source>
</evidence>
<evidence type="ECO:0000313" key="8">
    <source>
        <dbReference type="EMBL" id="USV56671.1"/>
    </source>
</evidence>
<dbReference type="EMBL" id="CP099717">
    <property type="protein sequence ID" value="USV56671.1"/>
    <property type="molecule type" value="Genomic_DNA"/>
</dbReference>
<dbReference type="GO" id="GO:0000271">
    <property type="term" value="P:polysaccharide biosynthetic process"/>
    <property type="evidence" value="ECO:0007669"/>
    <property type="project" value="InterPro"/>
</dbReference>
<dbReference type="Proteomes" id="UP001056890">
    <property type="component" value="Chromosome"/>
</dbReference>
<feature type="domain" description="GtrA/DPMS transmembrane" evidence="7">
    <location>
        <begin position="12"/>
        <end position="122"/>
    </location>
</feature>
<dbReference type="Pfam" id="PF04138">
    <property type="entry name" value="GtrA_DPMS_TM"/>
    <property type="match status" value="1"/>
</dbReference>
<proteinExistence type="inferred from homology"/>
<sequence length="123" mass="13583">MISREEFWRLVRFGFVGGGATLVDLGTSIALFRTWPTISEHLVTTLAFAVAFWFSFFGHRYITFQKQGAAGKFLLVALFSLVVRNLLLSGLLLAGLSGLLPVVIATLAVTVLTYLLSRIWVFA</sequence>
<evidence type="ECO:0000256" key="5">
    <source>
        <dbReference type="ARBA" id="ARBA00023136"/>
    </source>
</evidence>
<dbReference type="RefSeq" id="WP_042654032.1">
    <property type="nucleotide sequence ID" value="NZ_CAWMEL010000022.1"/>
</dbReference>
<gene>
    <name evidence="8" type="ORF">NHF51_15140</name>
</gene>
<evidence type="ECO:0000313" key="9">
    <source>
        <dbReference type="Proteomes" id="UP001056890"/>
    </source>
</evidence>
<dbReference type="InterPro" id="IPR051401">
    <property type="entry name" value="GtrA_CellWall_Glycosyl"/>
</dbReference>
<dbReference type="InterPro" id="IPR007267">
    <property type="entry name" value="GtrA_DPMS_TM"/>
</dbReference>
<organism evidence="8 9">
    <name type="scientific">Aeromonas encheleia</name>
    <dbReference type="NCBI Taxonomy" id="73010"/>
    <lineage>
        <taxon>Bacteria</taxon>
        <taxon>Pseudomonadati</taxon>
        <taxon>Pseudomonadota</taxon>
        <taxon>Gammaproteobacteria</taxon>
        <taxon>Aeromonadales</taxon>
        <taxon>Aeromonadaceae</taxon>
        <taxon>Aeromonas</taxon>
    </lineage>
</organism>
<name>A0AAE9MFA8_9GAMM</name>
<keyword evidence="5 6" id="KW-0472">Membrane</keyword>
<evidence type="ECO:0000256" key="6">
    <source>
        <dbReference type="SAM" id="Phobius"/>
    </source>
</evidence>
<accession>A0AAE9MFA8</accession>
<feature type="transmembrane region" description="Helical" evidence="6">
    <location>
        <begin position="73"/>
        <end position="93"/>
    </location>
</feature>
<reference evidence="8" key="1">
    <citation type="submission" date="2022-06" db="EMBL/GenBank/DDBJ databases">
        <title>Complete Genome of Aeromonas sp. Strain SOD01 Isolated from an Urban Freshwater Stream.</title>
        <authorList>
            <person name="Williams L.E."/>
            <person name="Brysgel T."/>
            <person name="Capestro E.M."/>
            <person name="Foltz G.V."/>
            <person name="Gardner A.E."/>
            <person name="Ingrassia J."/>
            <person name="Peterson E."/>
            <person name="Arruda J."/>
            <person name="Flaherty I."/>
            <person name="Hunt M."/>
            <person name="Pappas G."/>
            <person name="Ramsaran S."/>
            <person name="Rocha M."/>
        </authorList>
    </citation>
    <scope>NUCLEOTIDE SEQUENCE</scope>
    <source>
        <strain evidence="8">SOD01</strain>
    </source>
</reference>
<keyword evidence="3 6" id="KW-0812">Transmembrane</keyword>
<evidence type="ECO:0000256" key="2">
    <source>
        <dbReference type="ARBA" id="ARBA00009399"/>
    </source>
</evidence>
<dbReference type="AlphaFoldDB" id="A0AAE9MFA8"/>
<keyword evidence="9" id="KW-1185">Reference proteome</keyword>